<dbReference type="Proteomes" id="UP000178336">
    <property type="component" value="Unassembled WGS sequence"/>
</dbReference>
<reference evidence="1 2" key="1">
    <citation type="journal article" date="2016" name="Nat. Commun.">
        <title>Thousands of microbial genomes shed light on interconnected biogeochemical processes in an aquifer system.</title>
        <authorList>
            <person name="Anantharaman K."/>
            <person name="Brown C.T."/>
            <person name="Hug L.A."/>
            <person name="Sharon I."/>
            <person name="Castelle C.J."/>
            <person name="Probst A.J."/>
            <person name="Thomas B.C."/>
            <person name="Singh A."/>
            <person name="Wilkins M.J."/>
            <person name="Karaoz U."/>
            <person name="Brodie E.L."/>
            <person name="Williams K.H."/>
            <person name="Hubbard S.S."/>
            <person name="Banfield J.F."/>
        </authorList>
    </citation>
    <scope>NUCLEOTIDE SEQUENCE [LARGE SCALE GENOMIC DNA]</scope>
</reference>
<protein>
    <recommendedName>
        <fullName evidence="3">DUF2283 domain-containing protein</fullName>
    </recommendedName>
</protein>
<accession>A0A1F5GV55</accession>
<dbReference type="STRING" id="1797724.A3A48_03095"/>
<dbReference type="Pfam" id="PF10049">
    <property type="entry name" value="DUF2283"/>
    <property type="match status" value="1"/>
</dbReference>
<proteinExistence type="predicted"/>
<sequence>MEQTKLTQFYPFISNLVKLPEKKVWTDYDKQADVLYVSFGQPQKAGDTVPTDRGILVRKKGKKIIGFTILNAKRFLRG</sequence>
<dbReference type="EMBL" id="MFBN01000012">
    <property type="protein sequence ID" value="OGD95709.1"/>
    <property type="molecule type" value="Genomic_DNA"/>
</dbReference>
<organism evidence="1 2">
    <name type="scientific">Candidatus Curtissbacteria bacterium RIFCSPLOWO2_01_FULL_37_9</name>
    <dbReference type="NCBI Taxonomy" id="1797724"/>
    <lineage>
        <taxon>Bacteria</taxon>
        <taxon>Candidatus Curtissiibacteriota</taxon>
    </lineage>
</organism>
<dbReference type="AlphaFoldDB" id="A0A1F5GV55"/>
<gene>
    <name evidence="1" type="ORF">A3A48_03095</name>
</gene>
<evidence type="ECO:0000313" key="1">
    <source>
        <dbReference type="EMBL" id="OGD95709.1"/>
    </source>
</evidence>
<name>A0A1F5GV55_9BACT</name>
<evidence type="ECO:0008006" key="3">
    <source>
        <dbReference type="Google" id="ProtNLM"/>
    </source>
</evidence>
<evidence type="ECO:0000313" key="2">
    <source>
        <dbReference type="Proteomes" id="UP000178336"/>
    </source>
</evidence>
<comment type="caution">
    <text evidence="1">The sequence shown here is derived from an EMBL/GenBank/DDBJ whole genome shotgun (WGS) entry which is preliminary data.</text>
</comment>
<dbReference type="InterPro" id="IPR019270">
    <property type="entry name" value="DUF2283"/>
</dbReference>